<dbReference type="GO" id="GO:0008168">
    <property type="term" value="F:methyltransferase activity"/>
    <property type="evidence" value="ECO:0007669"/>
    <property type="project" value="InterPro"/>
</dbReference>
<evidence type="ECO:0000313" key="3">
    <source>
        <dbReference type="EMBL" id="GHK57329.1"/>
    </source>
</evidence>
<keyword evidence="1" id="KW-0010">Activator</keyword>
<accession>A0A919LWV6</accession>
<reference evidence="3" key="1">
    <citation type="submission" date="2020-10" db="EMBL/GenBank/DDBJ databases">
        <title>Genome Sequence of ESBL Producing Zambian Clinical Strains.</title>
        <authorList>
            <person name="Shawa M."/>
            <person name="Furuta Y."/>
            <person name="Simbotwe M."/>
            <person name="Mulenga E."/>
            <person name="Mubanga M."/>
            <person name="Mulenga G."/>
            <person name="Kaile C."/>
            <person name="Zorigt T."/>
            <person name="Hang'ombe B."/>
            <person name="Higashi H."/>
        </authorList>
    </citation>
    <scope>NUCLEOTIDE SEQUENCE</scope>
    <source>
        <strain evidence="3">Zam_UTH_09</strain>
    </source>
</reference>
<dbReference type="SUPFAM" id="SSF57884">
    <property type="entry name" value="Ada DNA repair protein, N-terminal domain (N-Ada 10)"/>
    <property type="match status" value="1"/>
</dbReference>
<dbReference type="GO" id="GO:0003677">
    <property type="term" value="F:DNA binding"/>
    <property type="evidence" value="ECO:0007669"/>
    <property type="project" value="InterPro"/>
</dbReference>
<dbReference type="Gene3D" id="3.40.10.10">
    <property type="entry name" value="DNA Methylphosphotriester Repair Domain"/>
    <property type="match status" value="1"/>
</dbReference>
<sequence>MKPIVADTDDRRWQAVCERDTRADGQFVFAVLTTGICCRPSCRARRKRTLFADVAAAVAADSALQTLPTG</sequence>
<dbReference type="GO" id="GO:0006355">
    <property type="term" value="P:regulation of DNA-templated transcription"/>
    <property type="evidence" value="ECO:0007669"/>
    <property type="project" value="InterPro"/>
</dbReference>
<name>A0A919LWV6_KLEPN</name>
<evidence type="ECO:0000259" key="2">
    <source>
        <dbReference type="Pfam" id="PF02805"/>
    </source>
</evidence>
<proteinExistence type="predicted"/>
<gene>
    <name evidence="3" type="ORF">KPZU09_70650</name>
</gene>
<evidence type="ECO:0000256" key="1">
    <source>
        <dbReference type="ARBA" id="ARBA00023159"/>
    </source>
</evidence>
<protein>
    <recommendedName>
        <fullName evidence="2">Ada DNA repair metal-binding domain-containing protein</fullName>
    </recommendedName>
</protein>
<organism evidence="3 4">
    <name type="scientific">Klebsiella pneumoniae</name>
    <dbReference type="NCBI Taxonomy" id="573"/>
    <lineage>
        <taxon>Bacteria</taxon>
        <taxon>Pseudomonadati</taxon>
        <taxon>Pseudomonadota</taxon>
        <taxon>Gammaproteobacteria</taxon>
        <taxon>Enterobacterales</taxon>
        <taxon>Enterobacteriaceae</taxon>
        <taxon>Klebsiella/Raoultella group</taxon>
        <taxon>Klebsiella</taxon>
        <taxon>Klebsiella pneumoniae complex</taxon>
    </lineage>
</organism>
<dbReference type="EMBL" id="BNFF01000002">
    <property type="protein sequence ID" value="GHK57329.1"/>
    <property type="molecule type" value="Genomic_DNA"/>
</dbReference>
<evidence type="ECO:0000313" key="4">
    <source>
        <dbReference type="Proteomes" id="UP000655094"/>
    </source>
</evidence>
<dbReference type="GO" id="GO:0008270">
    <property type="term" value="F:zinc ion binding"/>
    <property type="evidence" value="ECO:0007669"/>
    <property type="project" value="InterPro"/>
</dbReference>
<dbReference type="InterPro" id="IPR035451">
    <property type="entry name" value="Ada-like_dom_sf"/>
</dbReference>
<dbReference type="Pfam" id="PF02805">
    <property type="entry name" value="Ada_Zn_binding"/>
    <property type="match status" value="1"/>
</dbReference>
<comment type="caution">
    <text evidence="3">The sequence shown here is derived from an EMBL/GenBank/DDBJ whole genome shotgun (WGS) entry which is preliminary data.</text>
</comment>
<feature type="domain" description="Ada DNA repair metal-binding" evidence="2">
    <location>
        <begin position="12"/>
        <end position="58"/>
    </location>
</feature>
<dbReference type="InterPro" id="IPR004026">
    <property type="entry name" value="Ada_DNA_repair_Zn-bd"/>
</dbReference>
<dbReference type="Proteomes" id="UP000655094">
    <property type="component" value="Unassembled WGS sequence"/>
</dbReference>
<dbReference type="GO" id="GO:0006281">
    <property type="term" value="P:DNA repair"/>
    <property type="evidence" value="ECO:0007669"/>
    <property type="project" value="InterPro"/>
</dbReference>
<dbReference type="AlphaFoldDB" id="A0A919LWV6"/>